<dbReference type="GO" id="GO:0016787">
    <property type="term" value="F:hydrolase activity"/>
    <property type="evidence" value="ECO:0007669"/>
    <property type="project" value="UniProtKB-KW"/>
</dbReference>
<gene>
    <name evidence="2" type="ORF">DT065_13180</name>
</gene>
<organism evidence="2 3">
    <name type="scientific">Salicibibacter kimchii</name>
    <dbReference type="NCBI Taxonomy" id="2099786"/>
    <lineage>
        <taxon>Bacteria</taxon>
        <taxon>Bacillati</taxon>
        <taxon>Bacillota</taxon>
        <taxon>Bacilli</taxon>
        <taxon>Bacillales</taxon>
        <taxon>Bacillaceae</taxon>
        <taxon>Salicibibacter</taxon>
    </lineage>
</organism>
<dbReference type="Gene3D" id="3.60.15.10">
    <property type="entry name" value="Ribonuclease Z/Hydroxyacylglutathione hydrolase-like"/>
    <property type="match status" value="1"/>
</dbReference>
<dbReference type="SMART" id="SM00849">
    <property type="entry name" value="Lactamase_B"/>
    <property type="match status" value="1"/>
</dbReference>
<dbReference type="EMBL" id="CP031092">
    <property type="protein sequence ID" value="AXF56859.1"/>
    <property type="molecule type" value="Genomic_DNA"/>
</dbReference>
<evidence type="ECO:0000259" key="1">
    <source>
        <dbReference type="SMART" id="SM00849"/>
    </source>
</evidence>
<dbReference type="SUPFAM" id="SSF56281">
    <property type="entry name" value="Metallo-hydrolase/oxidoreductase"/>
    <property type="match status" value="1"/>
</dbReference>
<dbReference type="KEGG" id="rue:DT065_13180"/>
<feature type="domain" description="Metallo-beta-lactamase" evidence="1">
    <location>
        <begin position="32"/>
        <end position="201"/>
    </location>
</feature>
<dbReference type="PANTHER" id="PTHR23131">
    <property type="entry name" value="ENDORIBONUCLEASE LACTB2"/>
    <property type="match status" value="1"/>
</dbReference>
<keyword evidence="3" id="KW-1185">Reference proteome</keyword>
<reference evidence="2 3" key="1">
    <citation type="journal article" date="2018" name="J. Microbiol.">
        <title>Salicibibacter kimchii gen. nov., sp. nov., a moderately halophilic and alkalitolerant bacterium in the family Bacillaceae, isolated from kimchi.</title>
        <authorList>
            <person name="Jang J.Y."/>
            <person name="Oh Y.J."/>
            <person name="Lim S.K."/>
            <person name="Park H.K."/>
            <person name="Lee C."/>
            <person name="Kim J.Y."/>
            <person name="Lee M.A."/>
            <person name="Choi H.J."/>
        </authorList>
    </citation>
    <scope>NUCLEOTIDE SEQUENCE [LARGE SCALE GENOMIC DNA]</scope>
    <source>
        <strain evidence="2 3">NKC1-1</strain>
    </source>
</reference>
<proteinExistence type="predicted"/>
<protein>
    <submittedName>
        <fullName evidence="2">MBL fold metallo-hydrolase</fullName>
    </submittedName>
</protein>
<dbReference type="InterPro" id="IPR050662">
    <property type="entry name" value="Sec-metab_biosynth-thioest"/>
</dbReference>
<evidence type="ECO:0000313" key="3">
    <source>
        <dbReference type="Proteomes" id="UP000252100"/>
    </source>
</evidence>
<dbReference type="InterPro" id="IPR001279">
    <property type="entry name" value="Metallo-B-lactamas"/>
</dbReference>
<dbReference type="Proteomes" id="UP000252100">
    <property type="component" value="Chromosome"/>
</dbReference>
<dbReference type="AlphaFoldDB" id="A0A345C0X8"/>
<name>A0A345C0X8_9BACI</name>
<evidence type="ECO:0000313" key="2">
    <source>
        <dbReference type="EMBL" id="AXF56859.1"/>
    </source>
</evidence>
<dbReference type="InterPro" id="IPR036866">
    <property type="entry name" value="RibonucZ/Hydroxyglut_hydro"/>
</dbReference>
<keyword evidence="2" id="KW-0378">Hydrolase</keyword>
<sequence length="271" mass="32209">MALGMSNKIKKSNYDQVEIINIPVNPYIPLISIYLYYIDGMLIDTGPSKRRKRLGPLFRSREVERVAITHYHEDHSGMASWIGQHMNVEIFAHEKTIPIARETAKVPWYQELYTGRRLPFTPKAYPNVIETSKYRFYPIETPGHTMDHTCLFEPHHGWLFTGDLYITPYPKVFLQEESMDAYIETLHKLNRFDYRTVFCAHEGVIRNGKEMMNRKREYLERTREQVVHMHRMGWKDETIMKKLFPDKVKLEQRSFGTFSRLNMIRSCIRGQ</sequence>
<dbReference type="Pfam" id="PF00753">
    <property type="entry name" value="Lactamase_B"/>
    <property type="match status" value="1"/>
</dbReference>
<accession>A0A345C0X8</accession>